<dbReference type="eggNOG" id="ENOG502QTQH">
    <property type="taxonomic scope" value="Eukaryota"/>
</dbReference>
<evidence type="ECO:0000313" key="5">
    <source>
        <dbReference type="EMBL" id="KDN65675.1"/>
    </source>
</evidence>
<dbReference type="HOGENOM" id="CLU_018354_4_2_1"/>
<evidence type="ECO:0000259" key="4">
    <source>
        <dbReference type="PROSITE" id="PS51387"/>
    </source>
</evidence>
<dbReference type="GO" id="GO:0071949">
    <property type="term" value="F:FAD binding"/>
    <property type="evidence" value="ECO:0007669"/>
    <property type="project" value="InterPro"/>
</dbReference>
<evidence type="ECO:0000256" key="1">
    <source>
        <dbReference type="ARBA" id="ARBA00005466"/>
    </source>
</evidence>
<comment type="similarity">
    <text evidence="1">Belongs to the oxygen-dependent FAD-linked oxidoreductase family.</text>
</comment>
<gene>
    <name evidence="5" type="ORF">CSUB01_09980</name>
</gene>
<feature type="compositionally biased region" description="Polar residues" evidence="3">
    <location>
        <begin position="1"/>
        <end position="10"/>
    </location>
</feature>
<dbReference type="EMBL" id="JMSE01001011">
    <property type="protein sequence ID" value="KDN65675.1"/>
    <property type="molecule type" value="Genomic_DNA"/>
</dbReference>
<dbReference type="OMA" id="ASQLWTW"/>
<dbReference type="InterPro" id="IPR012951">
    <property type="entry name" value="BBE"/>
</dbReference>
<dbReference type="STRING" id="1173701.A0A066XI64"/>
<evidence type="ECO:0000256" key="2">
    <source>
        <dbReference type="ARBA" id="ARBA00023002"/>
    </source>
</evidence>
<organism evidence="5 6">
    <name type="scientific">Colletotrichum sublineola</name>
    <name type="common">Sorghum anthracnose fungus</name>
    <dbReference type="NCBI Taxonomy" id="1173701"/>
    <lineage>
        <taxon>Eukaryota</taxon>
        <taxon>Fungi</taxon>
        <taxon>Dikarya</taxon>
        <taxon>Ascomycota</taxon>
        <taxon>Pezizomycotina</taxon>
        <taxon>Sordariomycetes</taxon>
        <taxon>Hypocreomycetidae</taxon>
        <taxon>Glomerellales</taxon>
        <taxon>Glomerellaceae</taxon>
        <taxon>Colletotrichum</taxon>
        <taxon>Colletotrichum graminicola species complex</taxon>
    </lineage>
</organism>
<dbReference type="Pfam" id="PF01565">
    <property type="entry name" value="FAD_binding_4"/>
    <property type="match status" value="1"/>
</dbReference>
<dbReference type="AlphaFoldDB" id="A0A066XI64"/>
<dbReference type="OrthoDB" id="9983560at2759"/>
<feature type="domain" description="FAD-binding PCMH-type" evidence="4">
    <location>
        <begin position="165"/>
        <end position="347"/>
    </location>
</feature>
<comment type="caution">
    <text evidence="5">The sequence shown here is derived from an EMBL/GenBank/DDBJ whole genome shotgun (WGS) entry which is preliminary data.</text>
</comment>
<dbReference type="InterPro" id="IPR036318">
    <property type="entry name" value="FAD-bd_PCMH-like_sf"/>
</dbReference>
<feature type="region of interest" description="Disordered" evidence="3">
    <location>
        <begin position="1"/>
        <end position="30"/>
    </location>
</feature>
<keyword evidence="6" id="KW-1185">Reference proteome</keyword>
<dbReference type="Gene3D" id="3.30.465.10">
    <property type="match status" value="2"/>
</dbReference>
<dbReference type="SUPFAM" id="SSF56176">
    <property type="entry name" value="FAD-binding/transporter-associated domain-like"/>
    <property type="match status" value="1"/>
</dbReference>
<protein>
    <submittedName>
        <fullName evidence="5">Putative FAD binding domain-containing protein</fullName>
    </submittedName>
</protein>
<proteinExistence type="inferred from homology"/>
<keyword evidence="2" id="KW-0560">Oxidoreductase</keyword>
<name>A0A066XI64_COLSU</name>
<dbReference type="PROSITE" id="PS51387">
    <property type="entry name" value="FAD_PCMH"/>
    <property type="match status" value="1"/>
</dbReference>
<accession>A0A066XI64</accession>
<dbReference type="InterPro" id="IPR016169">
    <property type="entry name" value="FAD-bd_PCMH_sub2"/>
</dbReference>
<dbReference type="PANTHER" id="PTHR13878">
    <property type="entry name" value="GULONOLACTONE OXIDASE"/>
    <property type="match status" value="1"/>
</dbReference>
<dbReference type="InterPro" id="IPR050432">
    <property type="entry name" value="FAD-linked_Oxidoreductases_BP"/>
</dbReference>
<dbReference type="Proteomes" id="UP000027238">
    <property type="component" value="Unassembled WGS sequence"/>
</dbReference>
<dbReference type="GO" id="GO:0016491">
    <property type="term" value="F:oxidoreductase activity"/>
    <property type="evidence" value="ECO:0007669"/>
    <property type="project" value="UniProtKB-KW"/>
</dbReference>
<evidence type="ECO:0000313" key="6">
    <source>
        <dbReference type="Proteomes" id="UP000027238"/>
    </source>
</evidence>
<dbReference type="Pfam" id="PF08031">
    <property type="entry name" value="BBE"/>
    <property type="match status" value="1"/>
</dbReference>
<dbReference type="PANTHER" id="PTHR13878:SF97">
    <property type="entry name" value="ISOAMYL ALCOHOL OXIDASE"/>
    <property type="match status" value="1"/>
</dbReference>
<dbReference type="InterPro" id="IPR016166">
    <property type="entry name" value="FAD-bd_PCMH"/>
</dbReference>
<sequence length="639" mass="69370">MARRSTSLQPGYQPARNQVPDRVQSDSSRSLRKMTRMSIADLLVAACLSLIATAISTPKLVSYQENGTEYECKCSPADDCWPKADTWDKLNQTVEGNLVRHIPPAAVCHNQYRGIATYDAAKCAEATANWTDERWQIAQPASQLWTWGSNNTCELTTDPTSTCALGNYPEFVIIAKTRDHIKAGVDFARSNNLRLVIRNTGHDFQGRSAGAGSLAINTHNLKNISFVDNYTGPGDYNGPAITIGAGAQGFEISAAAHARDSPQNVVMGECETVGVAGGYIGGGGHGPLTGDYGFGADQALSFEVLTASGYFVIANPNDNPDLFYALKGGGPGNYGVVLSVTLKTYPDATPGAALFLNVNATTGANFEQVTKAVNKLHEIGNQMVDNGLYGIYELYPPALGGALHVQPIMGMGMTARELTAVVQPLLSYLDAEKIPYDFGIKEYPNYYTLYHDIFEPEAAAQNGLTGGWVFTHEDMTNNQPAITEAIQLALAPAPNQPGIIISHFFDPGNKAKEAESATHPRWRGATMRTMVILPQPLDATWATKVALNDLMVNTIIEKFKQAGPNGLAYVNENYAFMNNWQDAFWGPIYPTLVAAKKKWDPNGVFYSWSTPGSEEWSVVDYAHRLCKAKNNGAAQRMEI</sequence>
<evidence type="ECO:0000256" key="3">
    <source>
        <dbReference type="SAM" id="MobiDB-lite"/>
    </source>
</evidence>
<dbReference type="InterPro" id="IPR006094">
    <property type="entry name" value="Oxid_FAD_bind_N"/>
</dbReference>
<reference evidence="6" key="1">
    <citation type="journal article" date="2014" name="Genome Announc.">
        <title>Draft genome sequence of Colletotrichum sublineola, a destructive pathogen of cultivated sorghum.</title>
        <authorList>
            <person name="Baroncelli R."/>
            <person name="Sanz-Martin J.M."/>
            <person name="Rech G.E."/>
            <person name="Sukno S.A."/>
            <person name="Thon M.R."/>
        </authorList>
    </citation>
    <scope>NUCLEOTIDE SEQUENCE [LARGE SCALE GENOMIC DNA]</scope>
    <source>
        <strain evidence="6">TX430BB</strain>
    </source>
</reference>